<reference evidence="5" key="2">
    <citation type="submission" date="2015-01" db="EMBL/GenBank/DDBJ databases">
        <title>Evolutionary Origins and Diversification of the Mycorrhizal Mutualists.</title>
        <authorList>
            <consortium name="DOE Joint Genome Institute"/>
            <consortium name="Mycorrhizal Genomics Consortium"/>
            <person name="Kohler A."/>
            <person name="Kuo A."/>
            <person name="Nagy L.G."/>
            <person name="Floudas D."/>
            <person name="Copeland A."/>
            <person name="Barry K.W."/>
            <person name="Cichocki N."/>
            <person name="Veneault-Fourrey C."/>
            <person name="LaButti K."/>
            <person name="Lindquist E.A."/>
            <person name="Lipzen A."/>
            <person name="Lundell T."/>
            <person name="Morin E."/>
            <person name="Murat C."/>
            <person name="Riley R."/>
            <person name="Ohm R."/>
            <person name="Sun H."/>
            <person name="Tunlid A."/>
            <person name="Henrissat B."/>
            <person name="Grigoriev I.V."/>
            <person name="Hibbett D.S."/>
            <person name="Martin F."/>
        </authorList>
    </citation>
    <scope>NUCLEOTIDE SEQUENCE [LARGE SCALE GENOMIC DNA]</scope>
    <source>
        <strain evidence="5">441</strain>
    </source>
</reference>
<organism evidence="4 5">
    <name type="scientific">Pisolithus microcarpus 441</name>
    <dbReference type="NCBI Taxonomy" id="765257"/>
    <lineage>
        <taxon>Eukaryota</taxon>
        <taxon>Fungi</taxon>
        <taxon>Dikarya</taxon>
        <taxon>Basidiomycota</taxon>
        <taxon>Agaricomycotina</taxon>
        <taxon>Agaricomycetes</taxon>
        <taxon>Agaricomycetidae</taxon>
        <taxon>Boletales</taxon>
        <taxon>Sclerodermatineae</taxon>
        <taxon>Pisolithaceae</taxon>
        <taxon>Pisolithus</taxon>
    </lineage>
</organism>
<dbReference type="Gene3D" id="1.10.10.10">
    <property type="entry name" value="Winged helix-like DNA-binding domain superfamily/Winged helix DNA-binding domain"/>
    <property type="match status" value="1"/>
</dbReference>
<dbReference type="GO" id="GO:0003677">
    <property type="term" value="F:DNA binding"/>
    <property type="evidence" value="ECO:0007669"/>
    <property type="project" value="InterPro"/>
</dbReference>
<feature type="domain" description="H15" evidence="3">
    <location>
        <begin position="25"/>
        <end position="58"/>
    </location>
</feature>
<keyword evidence="5" id="KW-1185">Reference proteome</keyword>
<dbReference type="Proteomes" id="UP000054018">
    <property type="component" value="Unassembled WGS sequence"/>
</dbReference>
<dbReference type="AlphaFoldDB" id="A0A0C9Z5E1"/>
<feature type="compositionally biased region" description="Polar residues" evidence="2">
    <location>
        <begin position="1"/>
        <end position="15"/>
    </location>
</feature>
<proteinExistence type="predicted"/>
<dbReference type="STRING" id="765257.A0A0C9Z5E1"/>
<feature type="non-terminal residue" evidence="4">
    <location>
        <position position="1"/>
    </location>
</feature>
<gene>
    <name evidence="4" type="ORF">PISMIDRAFT_681277</name>
</gene>
<evidence type="ECO:0000313" key="5">
    <source>
        <dbReference type="Proteomes" id="UP000054018"/>
    </source>
</evidence>
<evidence type="ECO:0000256" key="1">
    <source>
        <dbReference type="ARBA" id="ARBA00020833"/>
    </source>
</evidence>
<dbReference type="GO" id="GO:0000786">
    <property type="term" value="C:nucleosome"/>
    <property type="evidence" value="ECO:0007669"/>
    <property type="project" value="InterPro"/>
</dbReference>
<evidence type="ECO:0000256" key="2">
    <source>
        <dbReference type="SAM" id="MobiDB-lite"/>
    </source>
</evidence>
<dbReference type="InterPro" id="IPR036388">
    <property type="entry name" value="WH-like_DNA-bd_sf"/>
</dbReference>
<reference evidence="4 5" key="1">
    <citation type="submission" date="2014-04" db="EMBL/GenBank/DDBJ databases">
        <authorList>
            <consortium name="DOE Joint Genome Institute"/>
            <person name="Kuo A."/>
            <person name="Kohler A."/>
            <person name="Costa M.D."/>
            <person name="Nagy L.G."/>
            <person name="Floudas D."/>
            <person name="Copeland A."/>
            <person name="Barry K.W."/>
            <person name="Cichocki N."/>
            <person name="Veneault-Fourrey C."/>
            <person name="LaButti K."/>
            <person name="Lindquist E.A."/>
            <person name="Lipzen A."/>
            <person name="Lundell T."/>
            <person name="Morin E."/>
            <person name="Murat C."/>
            <person name="Sun H."/>
            <person name="Tunlid A."/>
            <person name="Henrissat B."/>
            <person name="Grigoriev I.V."/>
            <person name="Hibbett D.S."/>
            <person name="Martin F."/>
            <person name="Nordberg H.P."/>
            <person name="Cantor M.N."/>
            <person name="Hua S.X."/>
        </authorList>
    </citation>
    <scope>NUCLEOTIDE SEQUENCE [LARGE SCALE GENOMIC DNA]</scope>
    <source>
        <strain evidence="4 5">441</strain>
    </source>
</reference>
<sequence>MSAKKTASATKSNTAKKVATRPAPTHPSWIDMIKECITANTEDSRHGVSRPHIKKYVE</sequence>
<dbReference type="GO" id="GO:0006334">
    <property type="term" value="P:nucleosome assembly"/>
    <property type="evidence" value="ECO:0007669"/>
    <property type="project" value="InterPro"/>
</dbReference>
<protein>
    <recommendedName>
        <fullName evidence="1">Histone H1</fullName>
    </recommendedName>
</protein>
<dbReference type="SUPFAM" id="SSF46785">
    <property type="entry name" value="Winged helix' DNA-binding domain"/>
    <property type="match status" value="1"/>
</dbReference>
<dbReference type="InterPro" id="IPR036390">
    <property type="entry name" value="WH_DNA-bd_sf"/>
</dbReference>
<evidence type="ECO:0000259" key="3">
    <source>
        <dbReference type="PROSITE" id="PS51504"/>
    </source>
</evidence>
<name>A0A0C9Z5E1_9AGAM</name>
<feature type="region of interest" description="Disordered" evidence="2">
    <location>
        <begin position="1"/>
        <end position="26"/>
    </location>
</feature>
<evidence type="ECO:0000313" key="4">
    <source>
        <dbReference type="EMBL" id="KIK21364.1"/>
    </source>
</evidence>
<dbReference type="Pfam" id="PF00538">
    <property type="entry name" value="Linker_histone"/>
    <property type="match status" value="1"/>
</dbReference>
<dbReference type="InterPro" id="IPR005818">
    <property type="entry name" value="Histone_H1/H5_H15"/>
</dbReference>
<accession>A0A0C9Z5E1</accession>
<dbReference type="EMBL" id="KN833752">
    <property type="protein sequence ID" value="KIK21364.1"/>
    <property type="molecule type" value="Genomic_DNA"/>
</dbReference>
<dbReference type="PROSITE" id="PS51504">
    <property type="entry name" value="H15"/>
    <property type="match status" value="1"/>
</dbReference>
<dbReference type="OrthoDB" id="1110759at2759"/>
<dbReference type="HOGENOM" id="CLU_2984650_0_0_1"/>